<dbReference type="CDD" id="cd06850">
    <property type="entry name" value="biotinyl_domain"/>
    <property type="match status" value="1"/>
</dbReference>
<feature type="compositionally biased region" description="Pro residues" evidence="9">
    <location>
        <begin position="119"/>
        <end position="149"/>
    </location>
</feature>
<proteinExistence type="predicted"/>
<dbReference type="Pfam" id="PF00364">
    <property type="entry name" value="Biotin_lipoyl"/>
    <property type="match status" value="1"/>
</dbReference>
<dbReference type="GO" id="GO:0006633">
    <property type="term" value="P:fatty acid biosynthetic process"/>
    <property type="evidence" value="ECO:0007669"/>
    <property type="project" value="UniProtKB-KW"/>
</dbReference>
<comment type="caution">
    <text evidence="11">The sequence shown here is derived from an EMBL/GenBank/DDBJ whole genome shotgun (WGS) entry which is preliminary data.</text>
</comment>
<keyword evidence="3 8" id="KW-0444">Lipid biosynthesis</keyword>
<dbReference type="InterPro" id="IPR001882">
    <property type="entry name" value="Biotin_BS"/>
</dbReference>
<keyword evidence="12" id="KW-1185">Reference proteome</keyword>
<keyword evidence="7 8" id="KW-0092">Biotin</keyword>
<gene>
    <name evidence="11" type="ORF">WJX74_002585</name>
</gene>
<evidence type="ECO:0000256" key="8">
    <source>
        <dbReference type="RuleBase" id="RU364072"/>
    </source>
</evidence>
<feature type="domain" description="Lipoyl-binding" evidence="10">
    <location>
        <begin position="153"/>
        <end position="229"/>
    </location>
</feature>
<dbReference type="Proteomes" id="UP001438707">
    <property type="component" value="Unassembled WGS sequence"/>
</dbReference>
<evidence type="ECO:0000256" key="9">
    <source>
        <dbReference type="SAM" id="MobiDB-lite"/>
    </source>
</evidence>
<dbReference type="PRINTS" id="PR01071">
    <property type="entry name" value="ACOABIOTINCC"/>
</dbReference>
<evidence type="ECO:0000256" key="7">
    <source>
        <dbReference type="ARBA" id="ARBA00023267"/>
    </source>
</evidence>
<dbReference type="InterPro" id="IPR050709">
    <property type="entry name" value="Biotin_Carboxyl_Carrier/Decarb"/>
</dbReference>
<dbReference type="EMBL" id="JALJOS010000001">
    <property type="protein sequence ID" value="KAK9844441.1"/>
    <property type="molecule type" value="Genomic_DNA"/>
</dbReference>
<dbReference type="InterPro" id="IPR011053">
    <property type="entry name" value="Single_hybrid_motif"/>
</dbReference>
<dbReference type="PANTHER" id="PTHR45266">
    <property type="entry name" value="OXALOACETATE DECARBOXYLASE ALPHA CHAIN"/>
    <property type="match status" value="1"/>
</dbReference>
<evidence type="ECO:0000256" key="1">
    <source>
        <dbReference type="ARBA" id="ARBA00005194"/>
    </source>
</evidence>
<protein>
    <recommendedName>
        <fullName evidence="2 8">Biotin carboxyl carrier protein of acetyl-CoA carboxylase</fullName>
    </recommendedName>
</protein>
<reference evidence="11 12" key="1">
    <citation type="journal article" date="2024" name="Nat. Commun.">
        <title>Phylogenomics reveals the evolutionary origins of lichenization in chlorophyte algae.</title>
        <authorList>
            <person name="Puginier C."/>
            <person name="Libourel C."/>
            <person name="Otte J."/>
            <person name="Skaloud P."/>
            <person name="Haon M."/>
            <person name="Grisel S."/>
            <person name="Petersen M."/>
            <person name="Berrin J.G."/>
            <person name="Delaux P.M."/>
            <person name="Dal Grande F."/>
            <person name="Keller J."/>
        </authorList>
    </citation>
    <scope>NUCLEOTIDE SEQUENCE [LARGE SCALE GENOMIC DNA]</scope>
    <source>
        <strain evidence="11 12">SAG 2145</strain>
    </source>
</reference>
<comment type="subcellular location">
    <subcellularLocation>
        <location evidence="8">Plastid</location>
        <location evidence="8">Chloroplast</location>
    </subcellularLocation>
</comment>
<dbReference type="PROSITE" id="PS50968">
    <property type="entry name" value="BIOTINYL_LIPOYL"/>
    <property type="match status" value="1"/>
</dbReference>
<evidence type="ECO:0000313" key="11">
    <source>
        <dbReference type="EMBL" id="KAK9844441.1"/>
    </source>
</evidence>
<evidence type="ECO:0000256" key="6">
    <source>
        <dbReference type="ARBA" id="ARBA00023160"/>
    </source>
</evidence>
<evidence type="ECO:0000256" key="2">
    <source>
        <dbReference type="ARBA" id="ARBA00017562"/>
    </source>
</evidence>
<dbReference type="Gene3D" id="2.40.50.100">
    <property type="match status" value="1"/>
</dbReference>
<dbReference type="SUPFAM" id="SSF51230">
    <property type="entry name" value="Single hybrid motif"/>
    <property type="match status" value="1"/>
</dbReference>
<evidence type="ECO:0000256" key="3">
    <source>
        <dbReference type="ARBA" id="ARBA00022516"/>
    </source>
</evidence>
<name>A0AAW1SE32_9CHLO</name>
<keyword evidence="5 8" id="KW-0443">Lipid metabolism</keyword>
<dbReference type="InterPro" id="IPR001249">
    <property type="entry name" value="AcCoA_biotinCC"/>
</dbReference>
<dbReference type="PROSITE" id="PS00188">
    <property type="entry name" value="BIOTIN"/>
    <property type="match status" value="1"/>
</dbReference>
<evidence type="ECO:0000313" key="12">
    <source>
        <dbReference type="Proteomes" id="UP001438707"/>
    </source>
</evidence>
<comment type="pathway">
    <text evidence="1 8">Lipid metabolism; fatty acid biosynthesis.</text>
</comment>
<dbReference type="GO" id="GO:0009317">
    <property type="term" value="C:acetyl-CoA carboxylase complex"/>
    <property type="evidence" value="ECO:0007669"/>
    <property type="project" value="InterPro"/>
</dbReference>
<keyword evidence="8" id="KW-0150">Chloroplast</keyword>
<dbReference type="GO" id="GO:0003989">
    <property type="term" value="F:acetyl-CoA carboxylase activity"/>
    <property type="evidence" value="ECO:0007669"/>
    <property type="project" value="InterPro"/>
</dbReference>
<sequence length="230" mass="24092">MQSSLPHKLAGPATAGSKHCQPIYRSAQQPLSNIKGLPRQCWPSKAAATEAGSAHSNGSNPLDPEELTEIIRMVNQSDLVELELKSKRFTLALRKKEALEPPEPVYQAPPPQQAASAPAPAPSPSPPPQPEAAAPTPAPAVPSSPPPPAKVEGVEVSSPMSGTFYRSPSPGEPAFVKVGDKVTKGQTICIVEAMKLMNEIEAETTGEIVSIPAENGKPVTPGQALMIIKP</sequence>
<evidence type="ECO:0000259" key="10">
    <source>
        <dbReference type="PROSITE" id="PS50968"/>
    </source>
</evidence>
<keyword evidence="4 8" id="KW-0276">Fatty acid metabolism</keyword>
<dbReference type="GO" id="GO:0009507">
    <property type="term" value="C:chloroplast"/>
    <property type="evidence" value="ECO:0007669"/>
    <property type="project" value="UniProtKB-SubCell"/>
</dbReference>
<feature type="compositionally biased region" description="Pro residues" evidence="9">
    <location>
        <begin position="101"/>
        <end position="112"/>
    </location>
</feature>
<dbReference type="InterPro" id="IPR000089">
    <property type="entry name" value="Biotin_lipoyl"/>
</dbReference>
<dbReference type="FunFam" id="2.40.50.100:FF:000003">
    <property type="entry name" value="Acetyl-CoA carboxylase biotin carboxyl carrier protein"/>
    <property type="match status" value="1"/>
</dbReference>
<evidence type="ECO:0000256" key="5">
    <source>
        <dbReference type="ARBA" id="ARBA00023098"/>
    </source>
</evidence>
<dbReference type="NCBIfam" id="TIGR00531">
    <property type="entry name" value="BCCP"/>
    <property type="match status" value="1"/>
</dbReference>
<dbReference type="PANTHER" id="PTHR45266:SF3">
    <property type="entry name" value="OXALOACETATE DECARBOXYLASE ALPHA CHAIN"/>
    <property type="match status" value="1"/>
</dbReference>
<feature type="region of interest" description="Disordered" evidence="9">
    <location>
        <begin position="100"/>
        <end position="155"/>
    </location>
</feature>
<comment type="function">
    <text evidence="8">This protein is a component of the acetyl coenzyme A carboxylase complex; first, biotin carboxylase catalyzes the carboxylation of the carrier protein and then the transcarboxylase transfers the carboxyl group to form malonyl-CoA.</text>
</comment>
<accession>A0AAW1SE32</accession>
<evidence type="ECO:0000256" key="4">
    <source>
        <dbReference type="ARBA" id="ARBA00022832"/>
    </source>
</evidence>
<keyword evidence="8" id="KW-0934">Plastid</keyword>
<keyword evidence="6 8" id="KW-0275">Fatty acid biosynthesis</keyword>
<dbReference type="AlphaFoldDB" id="A0AAW1SE32"/>
<organism evidence="11 12">
    <name type="scientific">Apatococcus lobatus</name>
    <dbReference type="NCBI Taxonomy" id="904363"/>
    <lineage>
        <taxon>Eukaryota</taxon>
        <taxon>Viridiplantae</taxon>
        <taxon>Chlorophyta</taxon>
        <taxon>core chlorophytes</taxon>
        <taxon>Trebouxiophyceae</taxon>
        <taxon>Chlorellales</taxon>
        <taxon>Chlorellaceae</taxon>
        <taxon>Apatococcus</taxon>
    </lineage>
</organism>